<dbReference type="InterPro" id="IPR044692">
    <property type="entry name" value="WPP1/2/3"/>
</dbReference>
<evidence type="ECO:0000256" key="5">
    <source>
        <dbReference type="SAM" id="MobiDB-lite"/>
    </source>
</evidence>
<dbReference type="InterPro" id="IPR038214">
    <property type="entry name" value="WPP_sf"/>
</dbReference>
<dbReference type="AlphaFoldDB" id="A0AAV8DLQ6"/>
<dbReference type="EMBL" id="JAMFTS010000004">
    <property type="protein sequence ID" value="KAJ4767448.1"/>
    <property type="molecule type" value="Genomic_DNA"/>
</dbReference>
<keyword evidence="8" id="KW-1185">Reference proteome</keyword>
<feature type="region of interest" description="Disordered" evidence="5">
    <location>
        <begin position="66"/>
        <end position="107"/>
    </location>
</feature>
<reference evidence="7" key="1">
    <citation type="submission" date="2022-08" db="EMBL/GenBank/DDBJ databases">
        <authorList>
            <person name="Marques A."/>
        </authorList>
    </citation>
    <scope>NUCLEOTIDE SEQUENCE</scope>
    <source>
        <strain evidence="7">RhyPub2mFocal</strain>
        <tissue evidence="7">Leaves</tissue>
    </source>
</reference>
<dbReference type="GO" id="GO:0000278">
    <property type="term" value="P:mitotic cell cycle"/>
    <property type="evidence" value="ECO:0007669"/>
    <property type="project" value="InterPro"/>
</dbReference>
<dbReference type="GO" id="GO:0005634">
    <property type="term" value="C:nucleus"/>
    <property type="evidence" value="ECO:0007669"/>
    <property type="project" value="UniProtKB-SubCell"/>
</dbReference>
<dbReference type="PANTHER" id="PTHR34362:SF1">
    <property type="entry name" value="WPP DOMAIN-CONTAINING PROTEIN 1-RELATED"/>
    <property type="match status" value="1"/>
</dbReference>
<gene>
    <name evidence="7" type="ORF">LUZ62_077823</name>
</gene>
<dbReference type="PANTHER" id="PTHR34362">
    <property type="entry name" value="WPP DOMAIN-CONTAINING PROTEIN 1-RELATED"/>
    <property type="match status" value="1"/>
</dbReference>
<feature type="compositionally biased region" description="Basic and acidic residues" evidence="5">
    <location>
        <begin position="73"/>
        <end position="95"/>
    </location>
</feature>
<evidence type="ECO:0000313" key="7">
    <source>
        <dbReference type="EMBL" id="KAJ4767448.1"/>
    </source>
</evidence>
<comment type="caution">
    <text evidence="7">The sequence shown here is derived from an EMBL/GenBank/DDBJ whole genome shotgun (WGS) entry which is preliminary data.</text>
</comment>
<keyword evidence="4" id="KW-0539">Nucleus</keyword>
<dbReference type="Proteomes" id="UP001140206">
    <property type="component" value="Chromosome 4"/>
</dbReference>
<feature type="domain" description="WPP" evidence="6">
    <location>
        <begin position="34"/>
        <end position="137"/>
    </location>
</feature>
<protein>
    <submittedName>
        <fullName evidence="7">MFP1 attachment factor 1</fullName>
    </submittedName>
</protein>
<dbReference type="Gene3D" id="1.10.246.200">
    <property type="entry name" value="WPP domain"/>
    <property type="match status" value="1"/>
</dbReference>
<feature type="region of interest" description="Disordered" evidence="5">
    <location>
        <begin position="1"/>
        <end position="40"/>
    </location>
</feature>
<dbReference type="Pfam" id="PF13943">
    <property type="entry name" value="WPP"/>
    <property type="match status" value="1"/>
</dbReference>
<proteinExistence type="predicted"/>
<evidence type="ECO:0000256" key="4">
    <source>
        <dbReference type="ARBA" id="ARBA00023242"/>
    </source>
</evidence>
<evidence type="ECO:0000256" key="1">
    <source>
        <dbReference type="ARBA" id="ARBA00004123"/>
    </source>
</evidence>
<evidence type="ECO:0000259" key="6">
    <source>
        <dbReference type="Pfam" id="PF13943"/>
    </source>
</evidence>
<evidence type="ECO:0000256" key="3">
    <source>
        <dbReference type="ARBA" id="ARBA00022490"/>
    </source>
</evidence>
<accession>A0AAV8DLQ6</accession>
<feature type="compositionally biased region" description="Low complexity" evidence="5">
    <location>
        <begin position="23"/>
        <end position="32"/>
    </location>
</feature>
<dbReference type="GO" id="GO:0048527">
    <property type="term" value="P:lateral root development"/>
    <property type="evidence" value="ECO:0007669"/>
    <property type="project" value="InterPro"/>
</dbReference>
<dbReference type="GO" id="GO:0005737">
    <property type="term" value="C:cytoplasm"/>
    <property type="evidence" value="ECO:0007669"/>
    <property type="project" value="UniProtKB-SubCell"/>
</dbReference>
<organism evidence="7 8">
    <name type="scientific">Rhynchospora pubera</name>
    <dbReference type="NCBI Taxonomy" id="906938"/>
    <lineage>
        <taxon>Eukaryota</taxon>
        <taxon>Viridiplantae</taxon>
        <taxon>Streptophyta</taxon>
        <taxon>Embryophyta</taxon>
        <taxon>Tracheophyta</taxon>
        <taxon>Spermatophyta</taxon>
        <taxon>Magnoliopsida</taxon>
        <taxon>Liliopsida</taxon>
        <taxon>Poales</taxon>
        <taxon>Cyperaceae</taxon>
        <taxon>Cyperoideae</taxon>
        <taxon>Rhynchosporeae</taxon>
        <taxon>Rhynchospora</taxon>
    </lineage>
</organism>
<comment type="subcellular location">
    <subcellularLocation>
        <location evidence="2">Cytoplasm</location>
    </subcellularLocation>
    <subcellularLocation>
        <location evidence="1">Nucleus</location>
    </subcellularLocation>
</comment>
<sequence length="162" mass="17605">MAETESSVSDPPKPDETPEEETPSTTNTTTDSLSFNIWPPTNRTRDAVVRRLVETLTTDTVLSKRYGSVATEEAEKSARSIEQEAFDAAHSEHASRFGSGSGSGSSSVEDGIEILQVYSKEVSRRMLEFAKSRAEKAVPTPAPVEAASENVTLTQHIIFDIT</sequence>
<keyword evidence="3" id="KW-0963">Cytoplasm</keyword>
<dbReference type="InterPro" id="IPR025265">
    <property type="entry name" value="WPP_dom"/>
</dbReference>
<evidence type="ECO:0000313" key="8">
    <source>
        <dbReference type="Proteomes" id="UP001140206"/>
    </source>
</evidence>
<name>A0AAV8DLQ6_9POAL</name>
<evidence type="ECO:0000256" key="2">
    <source>
        <dbReference type="ARBA" id="ARBA00004496"/>
    </source>
</evidence>